<dbReference type="EMBL" id="VCDX01000006">
    <property type="protein sequence ID" value="TYL12741.1"/>
    <property type="molecule type" value="Genomic_DNA"/>
</dbReference>
<dbReference type="Pfam" id="PF20194">
    <property type="entry name" value="DUF6557"/>
    <property type="match status" value="1"/>
</dbReference>
<proteinExistence type="predicted"/>
<dbReference type="InterPro" id="IPR046687">
    <property type="entry name" value="DUF6557"/>
</dbReference>
<evidence type="ECO:0000313" key="1">
    <source>
        <dbReference type="EMBL" id="AOQ24638.1"/>
    </source>
</evidence>
<accession>A0AAC9HIR5</accession>
<sequence>MLTVQELFKSVEWDRVAASLVALYPEEKPNLEGYAQVYHRMLSIVPEPNVDGTAVFIEPFVDCDGNTYHDVAGVTPGCACSFALDFCSFARWASFFVDAKVFDNYSSQDAVAHILYEMTYVSFDDEEISHLRNELEEIVDSALMELFSDVT</sequence>
<dbReference type="AlphaFoldDB" id="A0AAC9HIR5"/>
<evidence type="ECO:0000313" key="4">
    <source>
        <dbReference type="Proteomes" id="UP000322283"/>
    </source>
</evidence>
<dbReference type="RefSeq" id="WP_069590391.1">
    <property type="nucleotide sequence ID" value="NZ_CP017019.1"/>
</dbReference>
<keyword evidence="4" id="KW-1185">Reference proteome</keyword>
<dbReference type="EMBL" id="CP017019">
    <property type="protein sequence ID" value="AOQ24638.1"/>
    <property type="molecule type" value="Genomic_DNA"/>
</dbReference>
<protein>
    <submittedName>
        <fullName evidence="1">Uncharacterized protein</fullName>
    </submittedName>
</protein>
<evidence type="ECO:0000313" key="2">
    <source>
        <dbReference type="EMBL" id="TYL12741.1"/>
    </source>
</evidence>
<reference evidence="2 4" key="2">
    <citation type="submission" date="2019-05" db="EMBL/GenBank/DDBJ databases">
        <title>Genome sequence of Moorella thermoacetica ATCC 33924.</title>
        <authorList>
            <person name="Poehlein A."/>
            <person name="Bengelsdorf F.R."/>
            <person name="Duerre P."/>
            <person name="Daniel R."/>
        </authorList>
    </citation>
    <scope>NUCLEOTIDE SEQUENCE [LARGE SCALE GENOMIC DNA]</scope>
    <source>
        <strain evidence="2 4">ATCC 33924</strain>
    </source>
</reference>
<dbReference type="Proteomes" id="UP000094598">
    <property type="component" value="Chromosome"/>
</dbReference>
<dbReference type="Proteomes" id="UP000322283">
    <property type="component" value="Unassembled WGS sequence"/>
</dbReference>
<name>A0AAC9HIR5_NEOTH</name>
<gene>
    <name evidence="1" type="ORF">Maut_02210</name>
    <name evidence="2" type="ORF">MTAT_19830</name>
</gene>
<organism evidence="1 3">
    <name type="scientific">Neomoorella thermoacetica</name>
    <name type="common">Clostridium thermoaceticum</name>
    <dbReference type="NCBI Taxonomy" id="1525"/>
    <lineage>
        <taxon>Bacteria</taxon>
        <taxon>Bacillati</taxon>
        <taxon>Bacillota</taxon>
        <taxon>Clostridia</taxon>
        <taxon>Neomoorellales</taxon>
        <taxon>Neomoorellaceae</taxon>
        <taxon>Neomoorella</taxon>
    </lineage>
</organism>
<evidence type="ECO:0000313" key="3">
    <source>
        <dbReference type="Proteomes" id="UP000094598"/>
    </source>
</evidence>
<reference evidence="1 3" key="1">
    <citation type="submission" date="2016-08" db="EMBL/GenBank/DDBJ databases">
        <title>Moorella thermoacetica DSM 103132.</title>
        <authorList>
            <person name="Jendresen C.B."/>
            <person name="Redl S.M."/>
            <person name="Jensen T.O."/>
            <person name="Nielsen A.T."/>
        </authorList>
    </citation>
    <scope>NUCLEOTIDE SEQUENCE [LARGE SCALE GENOMIC DNA]</scope>
    <source>
        <strain evidence="1 3">DSM 103132</strain>
    </source>
</reference>